<evidence type="ECO:0000313" key="3">
    <source>
        <dbReference type="Proteomes" id="UP000460157"/>
    </source>
</evidence>
<dbReference type="EMBL" id="WRPM01000031">
    <property type="protein sequence ID" value="MVT25736.1"/>
    <property type="molecule type" value="Genomic_DNA"/>
</dbReference>
<accession>A0A7K1UH67</accession>
<feature type="compositionally biased region" description="Acidic residues" evidence="1">
    <location>
        <begin position="351"/>
        <end position="362"/>
    </location>
</feature>
<protein>
    <recommendedName>
        <fullName evidence="4">DUF4192 family protein</fullName>
    </recommendedName>
</protein>
<proteinExistence type="predicted"/>
<dbReference type="Proteomes" id="UP000460157">
    <property type="component" value="Unassembled WGS sequence"/>
</dbReference>
<evidence type="ECO:0000256" key="1">
    <source>
        <dbReference type="SAM" id="MobiDB-lite"/>
    </source>
</evidence>
<reference evidence="2 3" key="1">
    <citation type="submission" date="2019-12" db="EMBL/GenBank/DDBJ databases">
        <title>Nesterenkonia muleiensis sp. nov., a novel actinobacterium isolated from sap of Populus euphratica.</title>
        <authorList>
            <person name="Wang R."/>
        </authorList>
    </citation>
    <scope>NUCLEOTIDE SEQUENCE [LARGE SCALE GENOMIC DNA]</scope>
    <source>
        <strain evidence="2 3">F10</strain>
    </source>
</reference>
<name>A0A7K1UH67_9MICC</name>
<gene>
    <name evidence="2" type="ORF">GNZ21_05060</name>
</gene>
<comment type="caution">
    <text evidence="2">The sequence shown here is derived from an EMBL/GenBank/DDBJ whole genome shotgun (WGS) entry which is preliminary data.</text>
</comment>
<dbReference type="RefSeq" id="WP_157321942.1">
    <property type="nucleotide sequence ID" value="NZ_BMFX01000007.1"/>
</dbReference>
<dbReference type="AlphaFoldDB" id="A0A7K1UH67"/>
<feature type="region of interest" description="Disordered" evidence="1">
    <location>
        <begin position="341"/>
        <end position="387"/>
    </location>
</feature>
<sequence length="387" mass="43040">MQVGELIARMEYEYGYRFQQGDVLLIGVNDQGMGGPQAVLPIEQATVEQQVQGIHEEVLPMVHRDYRNLIMVRYEEFDYHETNGFHDQFTASLDDHPGGFEVVAQYKVDQNRQLYQGYMDQQWASPGLRWTMPGKLPDVSAQMRELGYKEPASSEAEYLRSFQPHPEPGFQPLDQEQEVSHLNRLAPRVSVEVARHALATTASTESIEQQAKARQTLGHLVAYDEDARDAVAYDASISPAKKDALVETYRQAPAKQRPALAAAAGAAWMMSGGGLKAGRAIMAHAYQSTRPSDRALVTAAEVATTRAHMRPEEIQEAFGKEIGTDLEAAEAAHQEWERLYSSTTTQTETETVVETETVEEPDQMQLALEHQMNQPPAPVASSGPEVD</sequence>
<evidence type="ECO:0000313" key="2">
    <source>
        <dbReference type="EMBL" id="MVT25736.1"/>
    </source>
</evidence>
<organism evidence="2 3">
    <name type="scientific">Nesterenkonia alkaliphila</name>
    <dbReference type="NCBI Taxonomy" id="1463631"/>
    <lineage>
        <taxon>Bacteria</taxon>
        <taxon>Bacillati</taxon>
        <taxon>Actinomycetota</taxon>
        <taxon>Actinomycetes</taxon>
        <taxon>Micrococcales</taxon>
        <taxon>Micrococcaceae</taxon>
        <taxon>Nesterenkonia</taxon>
    </lineage>
</organism>
<evidence type="ECO:0008006" key="4">
    <source>
        <dbReference type="Google" id="ProtNLM"/>
    </source>
</evidence>
<keyword evidence="3" id="KW-1185">Reference proteome</keyword>